<proteinExistence type="inferred from homology"/>
<evidence type="ECO:0000256" key="4">
    <source>
        <dbReference type="ARBA" id="ARBA00022989"/>
    </source>
</evidence>
<comment type="caution">
    <text evidence="8">The sequence shown here is derived from an EMBL/GenBank/DDBJ whole genome shotgun (WGS) entry which is preliminary data.</text>
</comment>
<evidence type="ECO:0000256" key="5">
    <source>
        <dbReference type="ARBA" id="ARBA00023136"/>
    </source>
</evidence>
<evidence type="ECO:0000259" key="7">
    <source>
        <dbReference type="Pfam" id="PF04138"/>
    </source>
</evidence>
<dbReference type="Proteomes" id="UP000178520">
    <property type="component" value="Unassembled WGS sequence"/>
</dbReference>
<keyword evidence="3 6" id="KW-0812">Transmembrane</keyword>
<feature type="transmembrane region" description="Helical" evidence="6">
    <location>
        <begin position="94"/>
        <end position="113"/>
    </location>
</feature>
<evidence type="ECO:0000313" key="9">
    <source>
        <dbReference type="Proteomes" id="UP000178520"/>
    </source>
</evidence>
<reference evidence="8 9" key="1">
    <citation type="journal article" date="2016" name="Nat. Commun.">
        <title>Thousands of microbial genomes shed light on interconnected biogeochemical processes in an aquifer system.</title>
        <authorList>
            <person name="Anantharaman K."/>
            <person name="Brown C.T."/>
            <person name="Hug L.A."/>
            <person name="Sharon I."/>
            <person name="Castelle C.J."/>
            <person name="Probst A.J."/>
            <person name="Thomas B.C."/>
            <person name="Singh A."/>
            <person name="Wilkins M.J."/>
            <person name="Karaoz U."/>
            <person name="Brodie E.L."/>
            <person name="Williams K.H."/>
            <person name="Hubbard S.S."/>
            <person name="Banfield J.F."/>
        </authorList>
    </citation>
    <scope>NUCLEOTIDE SEQUENCE [LARGE SCALE GENOMIC DNA]</scope>
</reference>
<gene>
    <name evidence="8" type="ORF">A2735_01965</name>
</gene>
<dbReference type="PANTHER" id="PTHR38459">
    <property type="entry name" value="PROPHAGE BACTOPRENOL-LINKED GLUCOSE TRANSLOCASE HOMOLOG"/>
    <property type="match status" value="1"/>
</dbReference>
<dbReference type="PANTHER" id="PTHR38459:SF1">
    <property type="entry name" value="PROPHAGE BACTOPRENOL-LINKED GLUCOSE TRANSLOCASE HOMOLOG"/>
    <property type="match status" value="1"/>
</dbReference>
<dbReference type="GO" id="GO:0005886">
    <property type="term" value="C:plasma membrane"/>
    <property type="evidence" value="ECO:0007669"/>
    <property type="project" value="TreeGrafter"/>
</dbReference>
<protein>
    <recommendedName>
        <fullName evidence="7">GtrA/DPMS transmembrane domain-containing protein</fullName>
    </recommendedName>
</protein>
<keyword evidence="5 6" id="KW-0472">Membrane</keyword>
<comment type="similarity">
    <text evidence="2">Belongs to the GtrA family.</text>
</comment>
<dbReference type="EMBL" id="MGJA01000012">
    <property type="protein sequence ID" value="OGM97477.1"/>
    <property type="molecule type" value="Genomic_DNA"/>
</dbReference>
<name>A0A1F8EA31_9BACT</name>
<evidence type="ECO:0000313" key="8">
    <source>
        <dbReference type="EMBL" id="OGM97477.1"/>
    </source>
</evidence>
<accession>A0A1F8EA31</accession>
<sequence>MNFLRKFTKRDLGFAVLTGLLTGTIGWKIFEFLKIPELLSSGINCDMGYCFGSATDGISWTWLIFLVPVLWILGVLLGYLLGEWLEFFNQFGKFSAIGFTNAAVDFGILNILISQTGFVDGKGYSAMKSISFLIALCSSYIWNKYWAFHSKNNEGGATEFGKFFIVTVVSFSINVGIATLVVNYIQPFAGLNAHIWANVGAVAGSAIALVFSFVGFKLAVFRK</sequence>
<evidence type="ECO:0000256" key="3">
    <source>
        <dbReference type="ARBA" id="ARBA00022692"/>
    </source>
</evidence>
<organism evidence="8 9">
    <name type="scientific">Candidatus Yanofskybacteria bacterium RIFCSPHIGHO2_01_FULL_41_21</name>
    <dbReference type="NCBI Taxonomy" id="1802660"/>
    <lineage>
        <taxon>Bacteria</taxon>
        <taxon>Candidatus Yanofskyibacteriota</taxon>
    </lineage>
</organism>
<keyword evidence="4 6" id="KW-1133">Transmembrane helix</keyword>
<feature type="transmembrane region" description="Helical" evidence="6">
    <location>
        <begin position="62"/>
        <end position="82"/>
    </location>
</feature>
<dbReference type="GO" id="GO:0000271">
    <property type="term" value="P:polysaccharide biosynthetic process"/>
    <property type="evidence" value="ECO:0007669"/>
    <property type="project" value="InterPro"/>
</dbReference>
<feature type="transmembrane region" description="Helical" evidence="6">
    <location>
        <begin position="197"/>
        <end position="220"/>
    </location>
</feature>
<dbReference type="InterPro" id="IPR051401">
    <property type="entry name" value="GtrA_CellWall_Glycosyl"/>
</dbReference>
<evidence type="ECO:0000256" key="2">
    <source>
        <dbReference type="ARBA" id="ARBA00009399"/>
    </source>
</evidence>
<dbReference type="InterPro" id="IPR007267">
    <property type="entry name" value="GtrA_DPMS_TM"/>
</dbReference>
<comment type="subcellular location">
    <subcellularLocation>
        <location evidence="1">Membrane</location>
        <topology evidence="1">Multi-pass membrane protein</topology>
    </subcellularLocation>
</comment>
<dbReference type="Pfam" id="PF04138">
    <property type="entry name" value="GtrA_DPMS_TM"/>
    <property type="match status" value="1"/>
</dbReference>
<feature type="transmembrane region" description="Helical" evidence="6">
    <location>
        <begin position="163"/>
        <end position="185"/>
    </location>
</feature>
<feature type="domain" description="GtrA/DPMS transmembrane" evidence="7">
    <location>
        <begin position="93"/>
        <end position="221"/>
    </location>
</feature>
<dbReference type="AlphaFoldDB" id="A0A1F8EA31"/>
<evidence type="ECO:0000256" key="6">
    <source>
        <dbReference type="SAM" id="Phobius"/>
    </source>
</evidence>
<feature type="transmembrane region" description="Helical" evidence="6">
    <location>
        <begin position="12"/>
        <end position="30"/>
    </location>
</feature>
<evidence type="ECO:0000256" key="1">
    <source>
        <dbReference type="ARBA" id="ARBA00004141"/>
    </source>
</evidence>
<feature type="transmembrane region" description="Helical" evidence="6">
    <location>
        <begin position="125"/>
        <end position="142"/>
    </location>
</feature>
<dbReference type="STRING" id="1802660.A2735_01965"/>